<gene>
    <name evidence="1" type="ORF">CY0110_09822</name>
</gene>
<comment type="caution">
    <text evidence="1">The sequence shown here is derived from an EMBL/GenBank/DDBJ whole genome shotgun (WGS) entry which is preliminary data.</text>
</comment>
<dbReference type="RefSeq" id="WP_008272500.1">
    <property type="nucleotide sequence ID" value="NZ_AAXW01000001.1"/>
</dbReference>
<reference evidence="1 2" key="1">
    <citation type="submission" date="2007-03" db="EMBL/GenBank/DDBJ databases">
        <authorList>
            <person name="Stal L."/>
            <person name="Ferriera S."/>
            <person name="Johnson J."/>
            <person name="Kravitz S."/>
            <person name="Beeson K."/>
            <person name="Sutton G."/>
            <person name="Rogers Y.-H."/>
            <person name="Friedman R."/>
            <person name="Frazier M."/>
            <person name="Venter J.C."/>
        </authorList>
    </citation>
    <scope>NUCLEOTIDE SEQUENCE [LARGE SCALE GENOMIC DNA]</scope>
    <source>
        <strain evidence="1 2">CCY0110</strain>
    </source>
</reference>
<dbReference type="AlphaFoldDB" id="A3IGS1"/>
<organism evidence="1 2">
    <name type="scientific">Crocosphaera chwakensis CCY0110</name>
    <dbReference type="NCBI Taxonomy" id="391612"/>
    <lineage>
        <taxon>Bacteria</taxon>
        <taxon>Bacillati</taxon>
        <taxon>Cyanobacteriota</taxon>
        <taxon>Cyanophyceae</taxon>
        <taxon>Oscillatoriophycideae</taxon>
        <taxon>Chroococcales</taxon>
        <taxon>Aphanothecaceae</taxon>
        <taxon>Crocosphaera</taxon>
        <taxon>Crocosphaera chwakensis</taxon>
    </lineage>
</organism>
<keyword evidence="2" id="KW-1185">Reference proteome</keyword>
<accession>A3IGS1</accession>
<name>A3IGS1_9CHRO</name>
<dbReference type="Proteomes" id="UP000003781">
    <property type="component" value="Unassembled WGS sequence"/>
</dbReference>
<sequence>MKHTTEKITYPHLSLAVYRELAAHLRQIEEVTIELIPQQSQHFSYDQSQIDHLEMGYPVNFPPLEKQRLADILNYYAEVHGPYTREVREYLPS</sequence>
<dbReference type="EMBL" id="AAXW01000001">
    <property type="protein sequence ID" value="EAZ94163.1"/>
    <property type="molecule type" value="Genomic_DNA"/>
</dbReference>
<evidence type="ECO:0000313" key="1">
    <source>
        <dbReference type="EMBL" id="EAZ94163.1"/>
    </source>
</evidence>
<protein>
    <submittedName>
        <fullName evidence="1">Uncharacterized protein</fullName>
    </submittedName>
</protein>
<dbReference type="eggNOG" id="ENOG50331IB">
    <property type="taxonomic scope" value="Bacteria"/>
</dbReference>
<dbReference type="OrthoDB" id="514866at2"/>
<proteinExistence type="predicted"/>
<evidence type="ECO:0000313" key="2">
    <source>
        <dbReference type="Proteomes" id="UP000003781"/>
    </source>
</evidence>